<gene>
    <name evidence="1" type="ORF">CYCCA115_LOCUS3501</name>
</gene>
<evidence type="ECO:0000313" key="2">
    <source>
        <dbReference type="Proteomes" id="UP001295423"/>
    </source>
</evidence>
<accession>A0AAD2FDN8</accession>
<dbReference type="InterPro" id="IPR021466">
    <property type="entry name" value="Put_rhamnosyl_transferase"/>
</dbReference>
<sequence>MAAFFNAHQILLFIGTTIVLSNFLIASRLPSHELSGGVRLLRESQEQTDVGLFSEKDESEEEKAMLHIVTTRFMQSQAGLTKLGKARLKLFETFCLPSMQTQVIDNFLWFVMIDPNLEGELLERLQFLLAPHPNFFLVLSNEKLLTPHNLMNKQEVVQIVSGETQLLYSRMMDVNRPLLMETRLDADDGLHRKTLGQIQYAAMKLPQATGGWQVICADVHLEWRNDEIANLNSTVESSGRIRLVKEDICVTPGYTLVRHREPGSNEFPPWPKMGHQQMNTLWPECLSSNSTKEGEPVNLNCWTRLPKYPAALRSRTITSAGMSRVRSSAKDRIYDEQTNDLWQHVTRDFGIGEERTLLTSQYLQNNIHGIAVDNLLGQCTRGHSCKRSSRDKLEALAKETASFR</sequence>
<protein>
    <submittedName>
        <fullName evidence="1">Uncharacterized protein</fullName>
    </submittedName>
</protein>
<reference evidence="1" key="1">
    <citation type="submission" date="2023-08" db="EMBL/GenBank/DDBJ databases">
        <authorList>
            <person name="Audoor S."/>
            <person name="Bilcke G."/>
        </authorList>
    </citation>
    <scope>NUCLEOTIDE SEQUENCE</scope>
</reference>
<name>A0AAD2FDN8_9STRA</name>
<organism evidence="1 2">
    <name type="scientific">Cylindrotheca closterium</name>
    <dbReference type="NCBI Taxonomy" id="2856"/>
    <lineage>
        <taxon>Eukaryota</taxon>
        <taxon>Sar</taxon>
        <taxon>Stramenopiles</taxon>
        <taxon>Ochrophyta</taxon>
        <taxon>Bacillariophyta</taxon>
        <taxon>Bacillariophyceae</taxon>
        <taxon>Bacillariophycidae</taxon>
        <taxon>Bacillariales</taxon>
        <taxon>Bacillariaceae</taxon>
        <taxon>Cylindrotheca</taxon>
    </lineage>
</organism>
<proteinExistence type="predicted"/>
<keyword evidence="2" id="KW-1185">Reference proteome</keyword>
<dbReference type="EMBL" id="CAKOGP040000313">
    <property type="protein sequence ID" value="CAJ1933882.1"/>
    <property type="molecule type" value="Genomic_DNA"/>
</dbReference>
<dbReference type="Pfam" id="PF11316">
    <property type="entry name" value="Rhamno_transf"/>
    <property type="match status" value="1"/>
</dbReference>
<dbReference type="Proteomes" id="UP001295423">
    <property type="component" value="Unassembled WGS sequence"/>
</dbReference>
<evidence type="ECO:0000313" key="1">
    <source>
        <dbReference type="EMBL" id="CAJ1933882.1"/>
    </source>
</evidence>
<dbReference type="AlphaFoldDB" id="A0AAD2FDN8"/>
<comment type="caution">
    <text evidence="1">The sequence shown here is derived from an EMBL/GenBank/DDBJ whole genome shotgun (WGS) entry which is preliminary data.</text>
</comment>